<evidence type="ECO:0000313" key="2">
    <source>
        <dbReference type="EMBL" id="KAK1790171.1"/>
    </source>
</evidence>
<keyword evidence="3" id="KW-1185">Reference proteome</keyword>
<feature type="region of interest" description="Disordered" evidence="1">
    <location>
        <begin position="100"/>
        <end position="144"/>
    </location>
</feature>
<feature type="compositionally biased region" description="Basic and acidic residues" evidence="1">
    <location>
        <begin position="126"/>
        <end position="138"/>
    </location>
</feature>
<dbReference type="AlphaFoldDB" id="A0AAD9DQC2"/>
<dbReference type="Proteomes" id="UP001239994">
    <property type="component" value="Unassembled WGS sequence"/>
</dbReference>
<proteinExistence type="predicted"/>
<feature type="compositionally biased region" description="Low complexity" evidence="1">
    <location>
        <begin position="114"/>
        <end position="125"/>
    </location>
</feature>
<reference evidence="2" key="1">
    <citation type="submission" date="2023-03" db="EMBL/GenBank/DDBJ databases">
        <title>Electrophorus voltai genome.</title>
        <authorList>
            <person name="Bian C."/>
        </authorList>
    </citation>
    <scope>NUCLEOTIDE SEQUENCE</scope>
    <source>
        <strain evidence="2">CB-2022</strain>
        <tissue evidence="2">Muscle</tissue>
    </source>
</reference>
<comment type="caution">
    <text evidence="2">The sequence shown here is derived from an EMBL/GenBank/DDBJ whole genome shotgun (WGS) entry which is preliminary data.</text>
</comment>
<evidence type="ECO:0000313" key="3">
    <source>
        <dbReference type="Proteomes" id="UP001239994"/>
    </source>
</evidence>
<dbReference type="EMBL" id="JAROKS010000021">
    <property type="protein sequence ID" value="KAK1790171.1"/>
    <property type="molecule type" value="Genomic_DNA"/>
</dbReference>
<accession>A0AAD9DQC2</accession>
<organism evidence="2 3">
    <name type="scientific">Electrophorus voltai</name>
    <dbReference type="NCBI Taxonomy" id="2609070"/>
    <lineage>
        <taxon>Eukaryota</taxon>
        <taxon>Metazoa</taxon>
        <taxon>Chordata</taxon>
        <taxon>Craniata</taxon>
        <taxon>Vertebrata</taxon>
        <taxon>Euteleostomi</taxon>
        <taxon>Actinopterygii</taxon>
        <taxon>Neopterygii</taxon>
        <taxon>Teleostei</taxon>
        <taxon>Ostariophysi</taxon>
        <taxon>Gymnotiformes</taxon>
        <taxon>Gymnotoidei</taxon>
        <taxon>Gymnotidae</taxon>
        <taxon>Electrophorus</taxon>
    </lineage>
</organism>
<sequence length="189" mass="20158">MVCGGPPVCTAPRAETEALPDEEKRRGHGPSPLGKPRGHLSFAPAAIVSGNIRAEWGGVGWGENPRLSLSSFGGADACKVRPMAARRCAFNKGRTRVKSNGWHVTTTPAPPRASRPSLSIPSARSTESRSQNDPRRDASNGVNGTERVRAIDNAAGVCAVVLLQTRKANPPRFYTDINECYTGLLETVD</sequence>
<gene>
    <name evidence="2" type="ORF">P4O66_014093</name>
</gene>
<feature type="region of interest" description="Disordered" evidence="1">
    <location>
        <begin position="1"/>
        <end position="39"/>
    </location>
</feature>
<name>A0AAD9DQC2_9TELE</name>
<protein>
    <submittedName>
        <fullName evidence="2">Uncharacterized protein</fullName>
    </submittedName>
</protein>
<evidence type="ECO:0000256" key="1">
    <source>
        <dbReference type="SAM" id="MobiDB-lite"/>
    </source>
</evidence>